<reference evidence="2 3" key="1">
    <citation type="submission" date="2019-12" db="EMBL/GenBank/DDBJ databases">
        <authorList>
            <person name="Li J."/>
        </authorList>
    </citation>
    <scope>NUCLEOTIDE SEQUENCE [LARGE SCALE GENOMIC DNA]</scope>
    <source>
        <strain evidence="2 3">HL2-2</strain>
    </source>
</reference>
<evidence type="ECO:0000259" key="1">
    <source>
        <dbReference type="Pfam" id="PF00534"/>
    </source>
</evidence>
<dbReference type="GO" id="GO:0016757">
    <property type="term" value="F:glycosyltransferase activity"/>
    <property type="evidence" value="ECO:0007669"/>
    <property type="project" value="InterPro"/>
</dbReference>
<dbReference type="Pfam" id="PF00534">
    <property type="entry name" value="Glycos_transf_1"/>
    <property type="match status" value="1"/>
</dbReference>
<gene>
    <name evidence="2" type="ORF">GN138_05415</name>
</gene>
<organism evidence="2 3">
    <name type="scientific">Winogradskyella endarachnes</name>
    <dbReference type="NCBI Taxonomy" id="2681965"/>
    <lineage>
        <taxon>Bacteria</taxon>
        <taxon>Pseudomonadati</taxon>
        <taxon>Bacteroidota</taxon>
        <taxon>Flavobacteriia</taxon>
        <taxon>Flavobacteriales</taxon>
        <taxon>Flavobacteriaceae</taxon>
        <taxon>Winogradskyella</taxon>
    </lineage>
</organism>
<accession>A0A6L6U6L8</accession>
<dbReference type="SUPFAM" id="SSF53756">
    <property type="entry name" value="UDP-Glycosyltransferase/glycogen phosphorylase"/>
    <property type="match status" value="1"/>
</dbReference>
<dbReference type="Gene3D" id="3.40.50.2000">
    <property type="entry name" value="Glycogen Phosphorylase B"/>
    <property type="match status" value="2"/>
</dbReference>
<keyword evidence="3" id="KW-1185">Reference proteome</keyword>
<dbReference type="EMBL" id="WOWS01000002">
    <property type="protein sequence ID" value="MUU77873.1"/>
    <property type="molecule type" value="Genomic_DNA"/>
</dbReference>
<feature type="domain" description="Glycosyl transferase family 1" evidence="1">
    <location>
        <begin position="211"/>
        <end position="371"/>
    </location>
</feature>
<comment type="caution">
    <text evidence="2">The sequence shown here is derived from an EMBL/GenBank/DDBJ whole genome shotgun (WGS) entry which is preliminary data.</text>
</comment>
<dbReference type="RefSeq" id="WP_157362777.1">
    <property type="nucleotide sequence ID" value="NZ_WOWS01000002.1"/>
</dbReference>
<dbReference type="Proteomes" id="UP000478208">
    <property type="component" value="Unassembled WGS sequence"/>
</dbReference>
<proteinExistence type="predicted"/>
<dbReference type="InterPro" id="IPR001296">
    <property type="entry name" value="Glyco_trans_1"/>
</dbReference>
<dbReference type="CDD" id="cd03801">
    <property type="entry name" value="GT4_PimA-like"/>
    <property type="match status" value="1"/>
</dbReference>
<evidence type="ECO:0000313" key="3">
    <source>
        <dbReference type="Proteomes" id="UP000478208"/>
    </source>
</evidence>
<dbReference type="AlphaFoldDB" id="A0A6L6U6L8"/>
<sequence>MNILHINDKIENSGGVETNISQLVNLGKDYGLCGSWIGIYTIKGSLEIKIYPNDEIVFKGDHASFFVFIKNYIVEKDIDIIHIHSLSSPKLLEHFFKLKPVVRSIHEPRILCPGQGKFWRKSEEICNKPFGLHCILDAYKEGCCNRHPKRLLEAYSNVKWETTKGNKGYSALIANSEYIINEAIKVGFTNDKLYLNPHMTPLVEERELKDRSKEKCKSLLFVGRLSRTKGVHYFINLGLELLKKGHNITLDIVGDGHDRSYFESLIPEEYNESFHFHGWQTRENINSFFKNCYLLVFPSIYPEAFGISGIEAMMHGKPVVGFDVGGVNTWLKHNETGYLVPVKEERLLIKRIEILLNDIEKYNSMCKKARTVALKEFQPKIHMGTLYEIYQNCFNKNGF</sequence>
<protein>
    <submittedName>
        <fullName evidence="2">Glycosyltransferase</fullName>
    </submittedName>
</protein>
<name>A0A6L6U6L8_9FLAO</name>
<keyword evidence="2" id="KW-0808">Transferase</keyword>
<dbReference type="PANTHER" id="PTHR12526">
    <property type="entry name" value="GLYCOSYLTRANSFERASE"/>
    <property type="match status" value="1"/>
</dbReference>
<evidence type="ECO:0000313" key="2">
    <source>
        <dbReference type="EMBL" id="MUU77873.1"/>
    </source>
</evidence>